<evidence type="ECO:0008006" key="6">
    <source>
        <dbReference type="Google" id="ProtNLM"/>
    </source>
</evidence>
<comment type="caution">
    <text evidence="3">The sequence shown here is derived from an EMBL/GenBank/DDBJ whole genome shotgun (WGS) entry which is preliminary data.</text>
</comment>
<evidence type="ECO:0000256" key="1">
    <source>
        <dbReference type="SAM" id="MobiDB-lite"/>
    </source>
</evidence>
<dbReference type="AlphaFoldDB" id="A0A2M8M0Y9"/>
<keyword evidence="2" id="KW-0472">Membrane</keyword>
<dbReference type="Proteomes" id="UP000230407">
    <property type="component" value="Unassembled WGS sequence"/>
</dbReference>
<name>A0A2M8M0Y9_9ACTN</name>
<sequence length="116" mass="12915">MNRDTETMKDSRLTLRELRILNETERALREDAELTARFREFGDSWTARDFGGQPPGPPPDPSGGSSRPWLFAAVCMALLPVLMILHPAVGALLLLSALIMGAAYWTSHRPDRREPG</sequence>
<keyword evidence="5" id="KW-1185">Reference proteome</keyword>
<evidence type="ECO:0000313" key="3">
    <source>
        <dbReference type="EMBL" id="PJE97872.1"/>
    </source>
</evidence>
<evidence type="ECO:0000313" key="4">
    <source>
        <dbReference type="EMBL" id="PJF01699.1"/>
    </source>
</evidence>
<reference evidence="3 5" key="1">
    <citation type="submission" date="2017-11" db="EMBL/GenBank/DDBJ databases">
        <title>Streptomyces carmine sp. nov., a novel actinomycete isolated from Sophora alopecuroides in Xinjiang, China.</title>
        <authorList>
            <person name="Wang Y."/>
            <person name="Luo X."/>
            <person name="Wan C."/>
            <person name="Zhang L."/>
        </authorList>
    </citation>
    <scope>NUCLEOTIDE SEQUENCE [LARGE SCALE GENOMIC DNA]</scope>
    <source>
        <strain evidence="3 5">TRM SA0054</strain>
    </source>
</reference>
<proteinExistence type="predicted"/>
<accession>A0A2M8M0Y9</accession>
<gene>
    <name evidence="4" type="ORF">CUT44_00935</name>
    <name evidence="3" type="ORF">CUT44_09190</name>
</gene>
<organism evidence="3 5">
    <name type="scientific">Streptomyces carminius</name>
    <dbReference type="NCBI Taxonomy" id="2665496"/>
    <lineage>
        <taxon>Bacteria</taxon>
        <taxon>Bacillati</taxon>
        <taxon>Actinomycetota</taxon>
        <taxon>Actinomycetes</taxon>
        <taxon>Kitasatosporales</taxon>
        <taxon>Streptomycetaceae</taxon>
        <taxon>Streptomyces</taxon>
    </lineage>
</organism>
<evidence type="ECO:0000256" key="2">
    <source>
        <dbReference type="SAM" id="Phobius"/>
    </source>
</evidence>
<keyword evidence="2" id="KW-0812">Transmembrane</keyword>
<protein>
    <recommendedName>
        <fullName evidence="6">DUF3040 domain-containing protein</fullName>
    </recommendedName>
</protein>
<dbReference type="EMBL" id="PGGW01000008">
    <property type="protein sequence ID" value="PJF01699.1"/>
    <property type="molecule type" value="Genomic_DNA"/>
</dbReference>
<dbReference type="EMBL" id="PGGW01000038">
    <property type="protein sequence ID" value="PJE97872.1"/>
    <property type="molecule type" value="Genomic_DNA"/>
</dbReference>
<feature type="transmembrane region" description="Helical" evidence="2">
    <location>
        <begin position="70"/>
        <end position="103"/>
    </location>
</feature>
<keyword evidence="2" id="KW-1133">Transmembrane helix</keyword>
<feature type="region of interest" description="Disordered" evidence="1">
    <location>
        <begin position="45"/>
        <end position="65"/>
    </location>
</feature>
<evidence type="ECO:0000313" key="5">
    <source>
        <dbReference type="Proteomes" id="UP000230407"/>
    </source>
</evidence>